<keyword evidence="1" id="KW-0677">Repeat</keyword>
<dbReference type="InterPro" id="IPR002110">
    <property type="entry name" value="Ankyrin_rpt"/>
</dbReference>
<feature type="repeat" description="ANK" evidence="3">
    <location>
        <begin position="37"/>
        <end position="62"/>
    </location>
</feature>
<dbReference type="CDD" id="cd18497">
    <property type="entry name" value="BACK_ABTB1_BPOZ"/>
    <property type="match status" value="1"/>
</dbReference>
<dbReference type="EMBL" id="LR782632">
    <property type="protein sequence ID" value="CAB3219665.1"/>
    <property type="molecule type" value="mRNA"/>
</dbReference>
<dbReference type="Gene3D" id="3.30.710.10">
    <property type="entry name" value="Potassium Channel Kv1.1, Chain A"/>
    <property type="match status" value="2"/>
</dbReference>
<evidence type="ECO:0000256" key="1">
    <source>
        <dbReference type="ARBA" id="ARBA00022737"/>
    </source>
</evidence>
<dbReference type="PROSITE" id="PS50088">
    <property type="entry name" value="ANK_REPEAT"/>
    <property type="match status" value="1"/>
</dbReference>
<dbReference type="PANTHER" id="PTHR46231">
    <property type="entry name" value="ANKYRIN REPEAT AND BTB/POZ DOMAIN-CONTAINING PROTEIN 1"/>
    <property type="match status" value="1"/>
</dbReference>
<evidence type="ECO:0000259" key="4">
    <source>
        <dbReference type="PROSITE" id="PS50097"/>
    </source>
</evidence>
<dbReference type="AlphaFoldDB" id="A0A6F9D6F2"/>
<dbReference type="PROSITE" id="PS50097">
    <property type="entry name" value="BTB"/>
    <property type="match status" value="2"/>
</dbReference>
<dbReference type="InterPro" id="IPR036770">
    <property type="entry name" value="Ankyrin_rpt-contain_sf"/>
</dbReference>
<evidence type="ECO:0000256" key="2">
    <source>
        <dbReference type="ARBA" id="ARBA00023043"/>
    </source>
</evidence>
<keyword evidence="2 3" id="KW-0040">ANK repeat</keyword>
<evidence type="ECO:0000313" key="5">
    <source>
        <dbReference type="EMBL" id="CAB3219665.1"/>
    </source>
</evidence>
<sequence>MKMTSQWHLFTCCKTGDLKQLRYLCEEEVDLNIRDCWDSTPLYYACLCGHIEIVEFLLNKGAKCVENTFDGERCLYGALTNDIKCLLKSWKQVHVTGVQRNRHYDMLNLLLHKGPYTDVKFIVHGKDFLLHKVILSARSMYFANAFSKKWKNKNVIVVTNKLISATAFSLVVQYLYTGRVIMHRDDITDVKRIARNCQLIDFVEDIDEADLKIQELVQIKPVMETRLKMLAVDSSQGRKKLLCDFKKLVDHVIPPSLHNWLPEGVLPFTKMWRMVGLHPDVSFSVNGHLFLSHKAFLCSSSEYFRAILEDHFKENVDNVLEDCRNFTLNNMSHEIFRIIVIFIYTGCLETSNEAIICETLCTSHMLLFHDLSRKCGQMLESFLSDNNVTQYYKMSRSLELPRLETSCIRFMGQNLEKLLLNDDFAALVEEDAMSISRREEVDSIPVIDDIRCYLTDSVQCYAQMHDVTAKLQALDVLLSRLGREC</sequence>
<reference evidence="5" key="1">
    <citation type="submission" date="2020-04" db="EMBL/GenBank/DDBJ databases">
        <authorList>
            <person name="Neveu A P."/>
        </authorList>
    </citation>
    <scope>NUCLEOTIDE SEQUENCE</scope>
    <source>
        <tissue evidence="5">Whole embryo</tissue>
    </source>
</reference>
<dbReference type="SMART" id="SM00225">
    <property type="entry name" value="BTB"/>
    <property type="match status" value="2"/>
</dbReference>
<dbReference type="Pfam" id="PF12796">
    <property type="entry name" value="Ank_2"/>
    <property type="match status" value="1"/>
</dbReference>
<name>A0A6F9D6F2_9ASCI</name>
<accession>A0A6F9D6F2</accession>
<proteinExistence type="evidence at transcript level"/>
<dbReference type="InterPro" id="IPR011333">
    <property type="entry name" value="SKP1/BTB/POZ_sf"/>
</dbReference>
<organism evidence="5">
    <name type="scientific">Phallusia mammillata</name>
    <dbReference type="NCBI Taxonomy" id="59560"/>
    <lineage>
        <taxon>Eukaryota</taxon>
        <taxon>Metazoa</taxon>
        <taxon>Chordata</taxon>
        <taxon>Tunicata</taxon>
        <taxon>Ascidiacea</taxon>
        <taxon>Phlebobranchia</taxon>
        <taxon>Ascidiidae</taxon>
        <taxon>Phallusia</taxon>
    </lineage>
</organism>
<dbReference type="Gene3D" id="1.25.40.20">
    <property type="entry name" value="Ankyrin repeat-containing domain"/>
    <property type="match status" value="1"/>
</dbReference>
<dbReference type="PROSITE" id="PS50297">
    <property type="entry name" value="ANK_REP_REGION"/>
    <property type="match status" value="1"/>
</dbReference>
<dbReference type="InterPro" id="IPR000210">
    <property type="entry name" value="BTB/POZ_dom"/>
</dbReference>
<dbReference type="GO" id="GO:0000151">
    <property type="term" value="C:ubiquitin ligase complex"/>
    <property type="evidence" value="ECO:0007669"/>
    <property type="project" value="TreeGrafter"/>
</dbReference>
<dbReference type="SMART" id="SM00248">
    <property type="entry name" value="ANK"/>
    <property type="match status" value="2"/>
</dbReference>
<dbReference type="InterPro" id="IPR044515">
    <property type="entry name" value="ABTB1"/>
</dbReference>
<evidence type="ECO:0000256" key="3">
    <source>
        <dbReference type="PROSITE-ProRule" id="PRU00023"/>
    </source>
</evidence>
<feature type="domain" description="BTB" evidence="4">
    <location>
        <begin position="279"/>
        <end position="352"/>
    </location>
</feature>
<gene>
    <name evidence="5" type="primary">Abtb1</name>
</gene>
<protein>
    <submittedName>
        <fullName evidence="5">Ankyrin repeat and BTB/POZ domain-containing protein 1</fullName>
    </submittedName>
</protein>
<dbReference type="SUPFAM" id="SSF48403">
    <property type="entry name" value="Ankyrin repeat"/>
    <property type="match status" value="1"/>
</dbReference>
<dbReference type="SUPFAM" id="SSF54695">
    <property type="entry name" value="POZ domain"/>
    <property type="match status" value="2"/>
</dbReference>
<dbReference type="PANTHER" id="PTHR46231:SF1">
    <property type="entry name" value="ANKYRIN REPEAT AND BTB_POZ DOMAIN-CONTAINING PROTEIN 1"/>
    <property type="match status" value="1"/>
</dbReference>
<feature type="domain" description="BTB" evidence="4">
    <location>
        <begin position="117"/>
        <end position="184"/>
    </location>
</feature>
<dbReference type="Pfam" id="PF00651">
    <property type="entry name" value="BTB"/>
    <property type="match status" value="2"/>
</dbReference>
<dbReference type="GO" id="GO:0005737">
    <property type="term" value="C:cytoplasm"/>
    <property type="evidence" value="ECO:0007669"/>
    <property type="project" value="TreeGrafter"/>
</dbReference>